<accession>A0A367Z2H9</accession>
<dbReference type="EMBL" id="QOUI01000001">
    <property type="protein sequence ID" value="RCK71442.1"/>
    <property type="molecule type" value="Genomic_DNA"/>
</dbReference>
<reference evidence="2 3" key="1">
    <citation type="submission" date="2018-07" db="EMBL/GenBank/DDBJ databases">
        <title>Desertimonas flava gen. nov. sp. nov.</title>
        <authorList>
            <person name="Liu S."/>
        </authorList>
    </citation>
    <scope>NUCLEOTIDE SEQUENCE [LARGE SCALE GENOMIC DNA]</scope>
    <source>
        <strain evidence="2 3">16Sb5-5</strain>
    </source>
</reference>
<keyword evidence="1" id="KW-0812">Transmembrane</keyword>
<organism evidence="2 3">
    <name type="scientific">Desertihabitans brevis</name>
    <dbReference type="NCBI Taxonomy" id="2268447"/>
    <lineage>
        <taxon>Bacteria</taxon>
        <taxon>Bacillati</taxon>
        <taxon>Actinomycetota</taxon>
        <taxon>Actinomycetes</taxon>
        <taxon>Propionibacteriales</taxon>
        <taxon>Propionibacteriaceae</taxon>
        <taxon>Desertihabitans</taxon>
    </lineage>
</organism>
<proteinExistence type="predicted"/>
<name>A0A367Z2H9_9ACTN</name>
<gene>
    <name evidence="2" type="ORF">DT076_03250</name>
</gene>
<dbReference type="AlphaFoldDB" id="A0A367Z2H9"/>
<protein>
    <submittedName>
        <fullName evidence="2">Uncharacterized protein</fullName>
    </submittedName>
</protein>
<evidence type="ECO:0000313" key="3">
    <source>
        <dbReference type="Proteomes" id="UP000252770"/>
    </source>
</evidence>
<feature type="transmembrane region" description="Helical" evidence="1">
    <location>
        <begin position="6"/>
        <end position="26"/>
    </location>
</feature>
<dbReference type="Proteomes" id="UP000252770">
    <property type="component" value="Unassembled WGS sequence"/>
</dbReference>
<keyword evidence="1" id="KW-1133">Transmembrane helix</keyword>
<comment type="caution">
    <text evidence="2">The sequence shown here is derived from an EMBL/GenBank/DDBJ whole genome shotgun (WGS) entry which is preliminary data.</text>
</comment>
<evidence type="ECO:0000313" key="2">
    <source>
        <dbReference type="EMBL" id="RCK71442.1"/>
    </source>
</evidence>
<sequence length="75" mass="8540">MSWVWVFVVIGVVGLLSLVGWAVWLFHKAADVWSEIAMLGRRAEELGSLLEQLRPEPTPEQLQAVRDRTRVARRG</sequence>
<keyword evidence="3" id="KW-1185">Reference proteome</keyword>
<keyword evidence="1" id="KW-0472">Membrane</keyword>
<evidence type="ECO:0000256" key="1">
    <source>
        <dbReference type="SAM" id="Phobius"/>
    </source>
</evidence>
<dbReference type="RefSeq" id="WP_114125143.1">
    <property type="nucleotide sequence ID" value="NZ_QOUI01000001.1"/>
</dbReference>